<evidence type="ECO:0000256" key="5">
    <source>
        <dbReference type="ARBA" id="ARBA00022833"/>
    </source>
</evidence>
<dbReference type="InterPro" id="IPR027291">
    <property type="entry name" value="Glyco_hydro_38_N_sf"/>
</dbReference>
<dbReference type="GO" id="GO:0006013">
    <property type="term" value="P:mannose metabolic process"/>
    <property type="evidence" value="ECO:0007669"/>
    <property type="project" value="InterPro"/>
</dbReference>
<dbReference type="SMART" id="SM00872">
    <property type="entry name" value="Alpha-mann_mid"/>
    <property type="match status" value="1"/>
</dbReference>
<sequence>MQHTNYAKLFESINNNAKYNMHVQFGTLKDYFALLDKHRAEEPQVPEFSTLSGDFFTYADRDDHYWSGYFTSRPFYKHMDRSLGHYLRSADLAFTLALIKSGNSTEKWAGIGEYDQLVEARRTLSLFQHHDGVTGTSVEYVVKDYARKLFVALFQCRNIIASATEYLLNMPNSALSVDEEHKVDVLPRKATVGSDAMVVVQNSLGYQREEVVCVQVNTTKTRVTKAGSDDAILQQIEPIVTADGKGGFGLSRDKFQLCFVASTPPFGFSRYELRESVDPAPLATLKSSFKLESDVFKTEAVKAESVQLSNGLITATFNARTGFLASIQTADASMTVDMSFVYYGARPHKYYFDFGGDHRSGAYLFLPDGDARPLPTDKNAFVVISGPVRQTIVVKGPDEIKLLQHVCLDINTAHLNIRNVVDIRSQGNFEAAMRLKTGIVENDRFYTELNGYQVGRNCSYQ</sequence>
<evidence type="ECO:0000256" key="2">
    <source>
        <dbReference type="ARBA" id="ARBA00009792"/>
    </source>
</evidence>
<dbReference type="EC" id="3.2.1.114" evidence="9"/>
<dbReference type="InterPro" id="IPR050843">
    <property type="entry name" value="Glycosyl_Hydrlase_38"/>
</dbReference>
<dbReference type="GO" id="GO:0004572">
    <property type="term" value="F:mannosyl-oligosaccharide 1,3-1,6-alpha-mannosidase activity"/>
    <property type="evidence" value="ECO:0007669"/>
    <property type="project" value="UniProtKB-EC"/>
</dbReference>
<dbReference type="FunFam" id="1.20.1270.50:FF:000001">
    <property type="entry name" value="Alpha-mannosidase"/>
    <property type="match status" value="1"/>
</dbReference>
<dbReference type="Proteomes" id="UP000492821">
    <property type="component" value="Unassembled WGS sequence"/>
</dbReference>
<accession>A0A7E4UUL7</accession>
<dbReference type="GO" id="GO:0046872">
    <property type="term" value="F:metal ion binding"/>
    <property type="evidence" value="ECO:0007669"/>
    <property type="project" value="UniProtKB-KW"/>
</dbReference>
<evidence type="ECO:0000256" key="6">
    <source>
        <dbReference type="ARBA" id="ARBA00023157"/>
    </source>
</evidence>
<comment type="catalytic activity">
    <reaction evidence="11">
        <text>N(4)-{beta-D-GlcNAc-(1-&gt;2)-alpha-D-Man-(1-&gt;3)-[alpha-D-Man-(1-&gt;3)-[alpha-D-Man-(1-&gt;6)]-alpha-D-Man-(1-&gt;6)]-beta-D-Man-(1-&gt;4)-beta-D-GlcNAc-(1-&gt;4)-beta-D-GlcNAc}-L-asparaginyl-[protein] + 2 H2O = 2 alpha-D-mannopyranose + an N(4)-{beta-D-GlcNAc-(1-&gt;2)-alpha-D-Man-(1-&gt;3)-[alpha-D-Man-(1-&gt;6)]-beta-D-Man-(1-&gt;4)-beta-D-GlcNAc-(1-&gt;4)-beta-D-GlcNAc}-L-asparaginyl-[protein]</text>
        <dbReference type="Rhea" id="RHEA:56052"/>
        <dbReference type="Rhea" id="RHEA-COMP:14368"/>
        <dbReference type="Rhea" id="RHEA-COMP:14369"/>
        <dbReference type="ChEBI" id="CHEBI:15377"/>
        <dbReference type="ChEBI" id="CHEBI:28729"/>
        <dbReference type="ChEBI" id="CHEBI:60615"/>
        <dbReference type="ChEBI" id="CHEBI:60625"/>
        <dbReference type="EC" id="3.2.1.114"/>
    </reaction>
</comment>
<dbReference type="SUPFAM" id="SSF74650">
    <property type="entry name" value="Galactose mutarotase-like"/>
    <property type="match status" value="1"/>
</dbReference>
<dbReference type="PANTHER" id="PTHR11607">
    <property type="entry name" value="ALPHA-MANNOSIDASE"/>
    <property type="match status" value="1"/>
</dbReference>
<keyword evidence="5" id="KW-0862">Zinc</keyword>
<evidence type="ECO:0000256" key="4">
    <source>
        <dbReference type="ARBA" id="ARBA00022801"/>
    </source>
</evidence>
<dbReference type="Pfam" id="PF09261">
    <property type="entry name" value="Alpha-mann_mid"/>
    <property type="match status" value="1"/>
</dbReference>
<keyword evidence="6" id="KW-1015">Disulfide bond</keyword>
<dbReference type="Gene3D" id="3.20.110.10">
    <property type="entry name" value="Glycoside hydrolase 38, N terminal domain"/>
    <property type="match status" value="1"/>
</dbReference>
<keyword evidence="7" id="KW-0326">Glycosidase</keyword>
<evidence type="ECO:0000256" key="9">
    <source>
        <dbReference type="ARBA" id="ARBA00066412"/>
    </source>
</evidence>
<protein>
    <recommendedName>
        <fullName evidence="9">mannosyl-oligosaccharide 1,3-1,6-alpha-mannosidase</fullName>
        <ecNumber evidence="9">3.2.1.114</ecNumber>
    </recommendedName>
    <alternativeName>
        <fullName evidence="10">Mannosyl-oligosaccharide 1,3-1,6-alpha-mannosidase</fullName>
    </alternativeName>
</protein>
<evidence type="ECO:0000313" key="13">
    <source>
        <dbReference type="Proteomes" id="UP000492821"/>
    </source>
</evidence>
<evidence type="ECO:0000259" key="12">
    <source>
        <dbReference type="SMART" id="SM00872"/>
    </source>
</evidence>
<dbReference type="Gene3D" id="2.60.40.1180">
    <property type="entry name" value="Golgi alpha-mannosidase II"/>
    <property type="match status" value="1"/>
</dbReference>
<dbReference type="InterPro" id="IPR011330">
    <property type="entry name" value="Glyco_hydro/deAcase_b/a-brl"/>
</dbReference>
<dbReference type="AlphaFoldDB" id="A0A7E4UUL7"/>
<keyword evidence="4" id="KW-0378">Hydrolase</keyword>
<organism evidence="13 14">
    <name type="scientific">Panagrellus redivivus</name>
    <name type="common">Microworm</name>
    <dbReference type="NCBI Taxonomy" id="6233"/>
    <lineage>
        <taxon>Eukaryota</taxon>
        <taxon>Metazoa</taxon>
        <taxon>Ecdysozoa</taxon>
        <taxon>Nematoda</taxon>
        <taxon>Chromadorea</taxon>
        <taxon>Rhabditida</taxon>
        <taxon>Tylenchina</taxon>
        <taxon>Panagrolaimomorpha</taxon>
        <taxon>Panagrolaimoidea</taxon>
        <taxon>Panagrolaimidae</taxon>
        <taxon>Panagrellus</taxon>
    </lineage>
</organism>
<keyword evidence="13" id="KW-1185">Reference proteome</keyword>
<dbReference type="GO" id="GO:0006491">
    <property type="term" value="P:N-glycan processing"/>
    <property type="evidence" value="ECO:0007669"/>
    <property type="project" value="TreeGrafter"/>
</dbReference>
<dbReference type="PANTHER" id="PTHR11607:SF3">
    <property type="entry name" value="LYSOSOMAL ALPHA-MANNOSIDASE"/>
    <property type="match status" value="1"/>
</dbReference>
<dbReference type="WBParaSite" id="Pan_g13056.t1">
    <property type="protein sequence ID" value="Pan_g13056.t1"/>
    <property type="gene ID" value="Pan_g13056"/>
</dbReference>
<dbReference type="GO" id="GO:0030246">
    <property type="term" value="F:carbohydrate binding"/>
    <property type="evidence" value="ECO:0007669"/>
    <property type="project" value="InterPro"/>
</dbReference>
<keyword evidence="3" id="KW-0479">Metal-binding</keyword>
<name>A0A7E4UUL7_PANRE</name>
<comment type="function">
    <text evidence="8">Catalyzes the first committed step in the biosynthesis of complex N-glycans. It controls conversion of high mannose to complex N-glycans; the final hydrolytic step in the N-glycan maturation pathway.</text>
</comment>
<feature type="domain" description="Glycoside hydrolase family 38 central" evidence="12">
    <location>
        <begin position="64"/>
        <end position="149"/>
    </location>
</feature>
<evidence type="ECO:0000256" key="1">
    <source>
        <dbReference type="ARBA" id="ARBA00001947"/>
    </source>
</evidence>
<dbReference type="InterPro" id="IPR011013">
    <property type="entry name" value="Gal_mutarotase_sf_dom"/>
</dbReference>
<evidence type="ECO:0000256" key="3">
    <source>
        <dbReference type="ARBA" id="ARBA00022723"/>
    </source>
</evidence>
<evidence type="ECO:0000256" key="8">
    <source>
        <dbReference type="ARBA" id="ARBA00059516"/>
    </source>
</evidence>
<dbReference type="InterPro" id="IPR011682">
    <property type="entry name" value="Glyco_hydro_38_C"/>
</dbReference>
<dbReference type="Gene3D" id="2.70.98.30">
    <property type="entry name" value="Golgi alpha-mannosidase II, domain 4"/>
    <property type="match status" value="1"/>
</dbReference>
<dbReference type="InterPro" id="IPR028995">
    <property type="entry name" value="Glyco_hydro_57/38_cen_sf"/>
</dbReference>
<dbReference type="InterPro" id="IPR015341">
    <property type="entry name" value="Glyco_hydro_38_cen"/>
</dbReference>
<dbReference type="InterPro" id="IPR013780">
    <property type="entry name" value="Glyco_hydro_b"/>
</dbReference>
<evidence type="ECO:0000256" key="7">
    <source>
        <dbReference type="ARBA" id="ARBA00023295"/>
    </source>
</evidence>
<dbReference type="SUPFAM" id="SSF88688">
    <property type="entry name" value="Families 57/38 glycoside transferase middle domain"/>
    <property type="match status" value="1"/>
</dbReference>
<dbReference type="GO" id="GO:0000139">
    <property type="term" value="C:Golgi membrane"/>
    <property type="evidence" value="ECO:0007669"/>
    <property type="project" value="TreeGrafter"/>
</dbReference>
<proteinExistence type="inferred from homology"/>
<evidence type="ECO:0000256" key="11">
    <source>
        <dbReference type="ARBA" id="ARBA00093232"/>
    </source>
</evidence>
<comment type="similarity">
    <text evidence="2">Belongs to the glycosyl hydrolase 38 family.</text>
</comment>
<dbReference type="SUPFAM" id="SSF88713">
    <property type="entry name" value="Glycoside hydrolase/deacetylase"/>
    <property type="match status" value="1"/>
</dbReference>
<dbReference type="InterPro" id="IPR037094">
    <property type="entry name" value="Glyco_hydro_38_cen_sf"/>
</dbReference>
<evidence type="ECO:0000313" key="14">
    <source>
        <dbReference type="WBParaSite" id="Pan_g13056.t1"/>
    </source>
</evidence>
<comment type="cofactor">
    <cofactor evidence="1">
        <name>Zn(2+)</name>
        <dbReference type="ChEBI" id="CHEBI:29105"/>
    </cofactor>
</comment>
<dbReference type="Gene3D" id="1.20.1270.50">
    <property type="entry name" value="Glycoside hydrolase family 38, central domain"/>
    <property type="match status" value="1"/>
</dbReference>
<dbReference type="Pfam" id="PF07748">
    <property type="entry name" value="Glyco_hydro_38C"/>
    <property type="match status" value="1"/>
</dbReference>
<reference evidence="13" key="1">
    <citation type="journal article" date="2013" name="Genetics">
        <title>The draft genome and transcriptome of Panagrellus redivivus are shaped by the harsh demands of a free-living lifestyle.</title>
        <authorList>
            <person name="Srinivasan J."/>
            <person name="Dillman A.R."/>
            <person name="Macchietto M.G."/>
            <person name="Heikkinen L."/>
            <person name="Lakso M."/>
            <person name="Fracchia K.M."/>
            <person name="Antoshechkin I."/>
            <person name="Mortazavi A."/>
            <person name="Wong G."/>
            <person name="Sternberg P.W."/>
        </authorList>
    </citation>
    <scope>NUCLEOTIDE SEQUENCE [LARGE SCALE GENOMIC DNA]</scope>
    <source>
        <strain evidence="13">MT8872</strain>
    </source>
</reference>
<reference evidence="14" key="2">
    <citation type="submission" date="2020-10" db="UniProtKB">
        <authorList>
            <consortium name="WormBaseParasite"/>
        </authorList>
    </citation>
    <scope>IDENTIFICATION</scope>
</reference>
<evidence type="ECO:0000256" key="10">
    <source>
        <dbReference type="ARBA" id="ARBA00083602"/>
    </source>
</evidence>